<dbReference type="InterPro" id="IPR051058">
    <property type="entry name" value="GDSL_Est/Lipase"/>
</dbReference>
<dbReference type="CDD" id="cd01846">
    <property type="entry name" value="fatty_acyltransferase_like"/>
    <property type="match status" value="1"/>
</dbReference>
<evidence type="ECO:0000256" key="1">
    <source>
        <dbReference type="ARBA" id="ARBA00022801"/>
    </source>
</evidence>
<evidence type="ECO:0000313" key="4">
    <source>
        <dbReference type="Proteomes" id="UP000245383"/>
    </source>
</evidence>
<dbReference type="GO" id="GO:0016788">
    <property type="term" value="F:hydrolase activity, acting on ester bonds"/>
    <property type="evidence" value="ECO:0007669"/>
    <property type="project" value="InterPro"/>
</dbReference>
<dbReference type="STRING" id="133385.A0A2T9YQK1"/>
<dbReference type="AlphaFoldDB" id="A0A2T9YQK1"/>
<feature type="chain" id="PRO_5015736416" description="SGNH hydrolase-type esterase domain-containing protein" evidence="2">
    <location>
        <begin position="23"/>
        <end position="374"/>
    </location>
</feature>
<dbReference type="InterPro" id="IPR001087">
    <property type="entry name" value="GDSL"/>
</dbReference>
<gene>
    <name evidence="3" type="ORF">BB561_002408</name>
</gene>
<evidence type="ECO:0008006" key="5">
    <source>
        <dbReference type="Google" id="ProtNLM"/>
    </source>
</evidence>
<dbReference type="Pfam" id="PF00657">
    <property type="entry name" value="Lipase_GDSL"/>
    <property type="match status" value="1"/>
</dbReference>
<keyword evidence="2" id="KW-0732">Signal</keyword>
<dbReference type="Gene3D" id="3.40.50.1110">
    <property type="entry name" value="SGNH hydrolase"/>
    <property type="match status" value="1"/>
</dbReference>
<dbReference type="Proteomes" id="UP000245383">
    <property type="component" value="Unassembled WGS sequence"/>
</dbReference>
<name>A0A2T9YQK1_9FUNG</name>
<keyword evidence="4" id="KW-1185">Reference proteome</keyword>
<sequence length="374" mass="41660">MLSKISTFALLCIASYTVPVASKPHLVVFGDSFSDLNNRENIDNPPTLWKGRFSDGPVWNEYLAYFNDYTLINYAIGGATSNNTSVRKFTGTATRYLSALDQITMFNGIFGGKFKSGATDNDVAVIETGTNDINFGLAQMVNGTINKVEYPDSIVSNILESVDRLHHMGYKKILVATIPNFKNPPFLSAYTQSGRDNIYNFISNVNKKIIDSVNNECLKPGRHGVKLVDFDKLFSLATTSIGKELGIKVFDKQCIELAGGKINATCANSNEYIFNDDIHPTTKVHSFFGSAFAETLKNDNFSIDFESTLPLITKYDLANANSLSNFMYYPDSYQTGKIKIESYNTFQATINAQSIIDSHNRDTYPKKYPYASRK</sequence>
<proteinExistence type="predicted"/>
<comment type="caution">
    <text evidence="3">The sequence shown here is derived from an EMBL/GenBank/DDBJ whole genome shotgun (WGS) entry which is preliminary data.</text>
</comment>
<feature type="signal peptide" evidence="2">
    <location>
        <begin position="1"/>
        <end position="22"/>
    </location>
</feature>
<keyword evidence="1" id="KW-0378">Hydrolase</keyword>
<dbReference type="InterPro" id="IPR036514">
    <property type="entry name" value="SGNH_hydro_sf"/>
</dbReference>
<accession>A0A2T9YQK1</accession>
<dbReference type="EMBL" id="MBFR01000082">
    <property type="protein sequence ID" value="PVU94625.1"/>
    <property type="molecule type" value="Genomic_DNA"/>
</dbReference>
<dbReference type="SUPFAM" id="SSF52266">
    <property type="entry name" value="SGNH hydrolase"/>
    <property type="match status" value="1"/>
</dbReference>
<dbReference type="OrthoDB" id="1600564at2759"/>
<protein>
    <recommendedName>
        <fullName evidence="5">SGNH hydrolase-type esterase domain-containing protein</fullName>
    </recommendedName>
</protein>
<dbReference type="PANTHER" id="PTHR45648">
    <property type="entry name" value="GDSL LIPASE/ACYLHYDROLASE FAMILY PROTEIN (AFU_ORTHOLOGUE AFUA_4G14700)"/>
    <property type="match status" value="1"/>
</dbReference>
<organism evidence="3 4">
    <name type="scientific">Smittium simulii</name>
    <dbReference type="NCBI Taxonomy" id="133385"/>
    <lineage>
        <taxon>Eukaryota</taxon>
        <taxon>Fungi</taxon>
        <taxon>Fungi incertae sedis</taxon>
        <taxon>Zoopagomycota</taxon>
        <taxon>Kickxellomycotina</taxon>
        <taxon>Harpellomycetes</taxon>
        <taxon>Harpellales</taxon>
        <taxon>Legeriomycetaceae</taxon>
        <taxon>Smittium</taxon>
    </lineage>
</organism>
<dbReference type="PANTHER" id="PTHR45648:SF22">
    <property type="entry name" value="GDSL LIPASE_ACYLHYDROLASE FAMILY PROTEIN (AFU_ORTHOLOGUE AFUA_4G14700)"/>
    <property type="match status" value="1"/>
</dbReference>
<reference evidence="3 4" key="1">
    <citation type="journal article" date="2018" name="MBio">
        <title>Comparative Genomics Reveals the Core Gene Toolbox for the Fungus-Insect Symbiosis.</title>
        <authorList>
            <person name="Wang Y."/>
            <person name="Stata M."/>
            <person name="Wang W."/>
            <person name="Stajich J.E."/>
            <person name="White M.M."/>
            <person name="Moncalvo J.M."/>
        </authorList>
    </citation>
    <scope>NUCLEOTIDE SEQUENCE [LARGE SCALE GENOMIC DNA]</scope>
    <source>
        <strain evidence="3 4">SWE-8-4</strain>
    </source>
</reference>
<evidence type="ECO:0000256" key="2">
    <source>
        <dbReference type="SAM" id="SignalP"/>
    </source>
</evidence>
<evidence type="ECO:0000313" key="3">
    <source>
        <dbReference type="EMBL" id="PVU94625.1"/>
    </source>
</evidence>